<proteinExistence type="inferred from homology"/>
<protein>
    <recommendedName>
        <fullName evidence="5">NPH3 domain-containing protein</fullName>
    </recommendedName>
</protein>
<dbReference type="SUPFAM" id="SSF54695">
    <property type="entry name" value="POZ domain"/>
    <property type="match status" value="1"/>
</dbReference>
<evidence type="ECO:0000256" key="3">
    <source>
        <dbReference type="PROSITE-ProRule" id="PRU00982"/>
    </source>
</evidence>
<accession>A0A6V7PNH7</accession>
<evidence type="ECO:0000256" key="2">
    <source>
        <dbReference type="ARBA" id="ARBA00022786"/>
    </source>
</evidence>
<sequence>MEMRGWQDLGVVETIYEDDQEEEEGDEPEEKEKEKECLNSPPLSSTSSSSTSTRLRSSCLPPSSSLRSIVSAWSRANGCNTDVVIRLDDQCFHLHRSSDVTVIPPSGLTAEAFAAAVISCYGSGVALTPSTLPAVRAAAEWLDLAGDLVARTEEYFFREVATDAARAAAALRSCAALLGGGAAPAAAPLLARCVEALAGCGGAGAGDGDGDGGGGVARGGGGAAPGGVWGGGGGDAGAVRARPRPALSDRRPLSRGKLTEEEKSRLCYSVNCTKLSHSLFMHLVQNPRLPLRFVVQAMLVEQLNTHRSFFPRTATAAAAPPSAVKPSHNNNNGSGSGGGVATTLGAILNRDAALRQSAQLRSSMQATSFRIEGLEREIAALRRCLQSAEDSEPGLQGSSASFRILPDGAEDGGGAECSGAGGRDRWGFGAKLVRGLKSFFKKPGSAAAAGRSGFRGGGGCDGGGGVVGKEEVVEVEMRPKGHRRNRSLV</sequence>
<feature type="domain" description="NPH3" evidence="5">
    <location>
        <begin position="258"/>
        <end position="304"/>
    </location>
</feature>
<dbReference type="InterPro" id="IPR043454">
    <property type="entry name" value="NPH3/RPT2-like"/>
</dbReference>
<reference evidence="6" key="1">
    <citation type="submission" date="2020-07" db="EMBL/GenBank/DDBJ databases">
        <authorList>
            <person name="Lin J."/>
        </authorList>
    </citation>
    <scope>NUCLEOTIDE SEQUENCE</scope>
</reference>
<dbReference type="InterPro" id="IPR011333">
    <property type="entry name" value="SKP1/BTB/POZ_sf"/>
</dbReference>
<dbReference type="PANTHER" id="PTHR32370">
    <property type="entry name" value="OS12G0117600 PROTEIN"/>
    <property type="match status" value="1"/>
</dbReference>
<evidence type="ECO:0000259" key="5">
    <source>
        <dbReference type="PROSITE" id="PS51649"/>
    </source>
</evidence>
<feature type="compositionally biased region" description="Low complexity" evidence="4">
    <location>
        <begin position="237"/>
        <end position="246"/>
    </location>
</feature>
<feature type="region of interest" description="Disordered" evidence="4">
    <location>
        <begin position="319"/>
        <end position="338"/>
    </location>
</feature>
<gene>
    <name evidence="6" type="ORF">CB5_LOCUS15625</name>
</gene>
<evidence type="ECO:0000313" key="6">
    <source>
        <dbReference type="EMBL" id="CAD1832414.1"/>
    </source>
</evidence>
<dbReference type="AlphaFoldDB" id="A0A6V7PNH7"/>
<feature type="region of interest" description="Disordered" evidence="4">
    <location>
        <begin position="227"/>
        <end position="258"/>
    </location>
</feature>
<comment type="pathway">
    <text evidence="1">Protein modification; protein ubiquitination.</text>
</comment>
<feature type="compositionally biased region" description="Low complexity" evidence="4">
    <location>
        <begin position="40"/>
        <end position="64"/>
    </location>
</feature>
<feature type="compositionally biased region" description="Basic and acidic residues" evidence="4">
    <location>
        <begin position="247"/>
        <end position="258"/>
    </location>
</feature>
<feature type="region of interest" description="Disordered" evidence="4">
    <location>
        <begin position="1"/>
        <end position="64"/>
    </location>
</feature>
<dbReference type="PROSITE" id="PS51649">
    <property type="entry name" value="NPH3"/>
    <property type="match status" value="1"/>
</dbReference>
<evidence type="ECO:0000256" key="1">
    <source>
        <dbReference type="ARBA" id="ARBA00004906"/>
    </source>
</evidence>
<dbReference type="InterPro" id="IPR027356">
    <property type="entry name" value="NPH3_dom"/>
</dbReference>
<comment type="similarity">
    <text evidence="3">Belongs to the NPH3 family.</text>
</comment>
<name>A0A6V7PNH7_ANACO</name>
<dbReference type="GO" id="GO:0016567">
    <property type="term" value="P:protein ubiquitination"/>
    <property type="evidence" value="ECO:0007669"/>
    <property type="project" value="UniProtKB-UniPathway"/>
</dbReference>
<feature type="compositionally biased region" description="Gly residues" evidence="4">
    <location>
        <begin position="227"/>
        <end position="236"/>
    </location>
</feature>
<dbReference type="UniPathway" id="UPA00143"/>
<evidence type="ECO:0000256" key="4">
    <source>
        <dbReference type="SAM" id="MobiDB-lite"/>
    </source>
</evidence>
<dbReference type="EMBL" id="LR862150">
    <property type="protein sequence ID" value="CAD1832414.1"/>
    <property type="molecule type" value="Genomic_DNA"/>
</dbReference>
<feature type="compositionally biased region" description="Acidic residues" evidence="4">
    <location>
        <begin position="15"/>
        <end position="29"/>
    </location>
</feature>
<organism evidence="6">
    <name type="scientific">Ananas comosus var. bracteatus</name>
    <name type="common">red pineapple</name>
    <dbReference type="NCBI Taxonomy" id="296719"/>
    <lineage>
        <taxon>Eukaryota</taxon>
        <taxon>Viridiplantae</taxon>
        <taxon>Streptophyta</taxon>
        <taxon>Embryophyta</taxon>
        <taxon>Tracheophyta</taxon>
        <taxon>Spermatophyta</taxon>
        <taxon>Magnoliopsida</taxon>
        <taxon>Liliopsida</taxon>
        <taxon>Poales</taxon>
        <taxon>Bromeliaceae</taxon>
        <taxon>Bromelioideae</taxon>
        <taxon>Ananas</taxon>
    </lineage>
</organism>
<keyword evidence="2" id="KW-0833">Ubl conjugation pathway</keyword>